<dbReference type="GO" id="GO:0016925">
    <property type="term" value="P:protein sumoylation"/>
    <property type="evidence" value="ECO:0007669"/>
    <property type="project" value="UniProtKB-UniPathway"/>
</dbReference>
<dbReference type="Proteomes" id="UP000250043">
    <property type="component" value="Unassembled WGS sequence"/>
</dbReference>
<keyword evidence="3" id="KW-0808">Transferase</keyword>
<comment type="similarity">
    <text evidence="2">Belongs to the PIAS family.</text>
</comment>
<accession>A0A8E2DUU6</accession>
<evidence type="ECO:0000256" key="5">
    <source>
        <dbReference type="ARBA" id="ARBA00022771"/>
    </source>
</evidence>
<dbReference type="PROSITE" id="PS51044">
    <property type="entry name" value="ZF_SP_RING"/>
    <property type="match status" value="1"/>
</dbReference>
<dbReference type="InterPro" id="IPR013083">
    <property type="entry name" value="Znf_RING/FYVE/PHD"/>
</dbReference>
<evidence type="ECO:0000259" key="10">
    <source>
        <dbReference type="PROSITE" id="PS51044"/>
    </source>
</evidence>
<comment type="pathway">
    <text evidence="1">Protein modification; protein sumoylation.</text>
</comment>
<reference evidence="12 13" key="1">
    <citation type="submission" date="2016-07" db="EMBL/GenBank/DDBJ databases">
        <title>Draft genome of the white-rot fungus Obba rivulosa 3A-2.</title>
        <authorList>
            <consortium name="DOE Joint Genome Institute"/>
            <person name="Miettinen O."/>
            <person name="Riley R."/>
            <person name="Acob R."/>
            <person name="Barry K."/>
            <person name="Cullen D."/>
            <person name="De Vries R."/>
            <person name="Hainaut M."/>
            <person name="Hatakka A."/>
            <person name="Henrissat B."/>
            <person name="Hilden K."/>
            <person name="Kuo R."/>
            <person name="Labutti K."/>
            <person name="Lipzen A."/>
            <person name="Makela M.R."/>
            <person name="Sandor L."/>
            <person name="Spatafora J.W."/>
            <person name="Grigoriev I.V."/>
            <person name="Hibbett D.S."/>
        </authorList>
    </citation>
    <scope>NUCLEOTIDE SEQUENCE [LARGE SCALE GENOMIC DNA]</scope>
    <source>
        <strain evidence="12 13">3A-2</strain>
    </source>
</reference>
<sequence length="694" mass="76470">MATQSPWADFDTQRHNVKLNTVDRLKQILTGFNDECGTNLTKSGKKQELIDRITRALDTWKQTNDIDKWTKARAIMQQVRLPRSYGYSGDHSYSATAHHASYSSTGASNYVHHTTASGSSANIPRYDPYAPPRRPNLPTTTSQSTAAAAPPSIRFKASPFFRVERALSPVAECPESTSSVDRRQQTLMFSLSNDVVQKLGTSEPKYQIRLYCTSSTYWSQSGGFRTASMPCPIEFPPTCEVRINGVALQANLKGMKKKPGTAPPPDIGKLLRMSPATPNRIEMVYVNSQQPAQPKKYYLVVMLVEVTTVDQLIDRLNKGKYKSKQEVFEKMFQAFSEDDDIVAGHQKMSLKCPLSYMRIQNPSRSIHCVHAQCFDAMSWFSVMEQTTTWLCPVCEKVLNPEELIVDGYFDEILKSTPEDVEDVIVEPDGEWHTVDNKHGSEKWKATHPLSKPQPPKPASPVKKRSSSPPNLLTNGTMQSRQSNKEIITLDSDDEDEGRVKRELSPSFDRGAARAPSSISSASQPPRSATQTSDFIDLTLDSDEEAAPARPAPVSTTIASLAAGANTKRKASDAPSPTEQIWKKSRADVPTSSSPASSASASTTYRNGLPPLQESFPLPRSGTSGSHLPSASAPSRYPSSYSPHSPTYPSYLPPPPVQPTRRQSGPPPPQSYPPPADGRYRMTGASSSSPENWRT</sequence>
<feature type="region of interest" description="Disordered" evidence="9">
    <location>
        <begin position="426"/>
        <end position="694"/>
    </location>
</feature>
<feature type="domain" description="PINIT" evidence="11">
    <location>
        <begin position="137"/>
        <end position="307"/>
    </location>
</feature>
<evidence type="ECO:0000256" key="6">
    <source>
        <dbReference type="ARBA" id="ARBA00022786"/>
    </source>
</evidence>
<feature type="compositionally biased region" description="Low complexity" evidence="9">
    <location>
        <begin position="138"/>
        <end position="149"/>
    </location>
</feature>
<dbReference type="PROSITE" id="PS51466">
    <property type="entry name" value="PINIT"/>
    <property type="match status" value="1"/>
</dbReference>
<evidence type="ECO:0000313" key="13">
    <source>
        <dbReference type="Proteomes" id="UP000250043"/>
    </source>
</evidence>
<organism evidence="12 13">
    <name type="scientific">Obba rivulosa</name>
    <dbReference type="NCBI Taxonomy" id="1052685"/>
    <lineage>
        <taxon>Eukaryota</taxon>
        <taxon>Fungi</taxon>
        <taxon>Dikarya</taxon>
        <taxon>Basidiomycota</taxon>
        <taxon>Agaricomycotina</taxon>
        <taxon>Agaricomycetes</taxon>
        <taxon>Polyporales</taxon>
        <taxon>Gelatoporiaceae</taxon>
        <taxon>Obba</taxon>
    </lineage>
</organism>
<dbReference type="PANTHER" id="PTHR10782">
    <property type="entry name" value="ZINC FINGER MIZ DOMAIN-CONTAINING PROTEIN"/>
    <property type="match status" value="1"/>
</dbReference>
<dbReference type="AlphaFoldDB" id="A0A8E2DUU6"/>
<gene>
    <name evidence="12" type="ORF">OBBRIDRAFT_787540</name>
</gene>
<dbReference type="Gene3D" id="3.30.40.10">
    <property type="entry name" value="Zinc/RING finger domain, C3HC4 (zinc finger)"/>
    <property type="match status" value="1"/>
</dbReference>
<evidence type="ECO:0000256" key="4">
    <source>
        <dbReference type="ARBA" id="ARBA00022723"/>
    </source>
</evidence>
<evidence type="ECO:0000259" key="11">
    <source>
        <dbReference type="PROSITE" id="PS51466"/>
    </source>
</evidence>
<dbReference type="GO" id="GO:0000785">
    <property type="term" value="C:chromatin"/>
    <property type="evidence" value="ECO:0007669"/>
    <property type="project" value="TreeGrafter"/>
</dbReference>
<evidence type="ECO:0000256" key="3">
    <source>
        <dbReference type="ARBA" id="ARBA00022679"/>
    </source>
</evidence>
<feature type="compositionally biased region" description="Polar residues" evidence="9">
    <location>
        <begin position="683"/>
        <end position="694"/>
    </location>
</feature>
<feature type="compositionally biased region" description="Low complexity" evidence="9">
    <location>
        <begin position="628"/>
        <end position="649"/>
    </location>
</feature>
<dbReference type="OrthoDB" id="28127at2759"/>
<evidence type="ECO:0000313" key="12">
    <source>
        <dbReference type="EMBL" id="OCH96086.1"/>
    </source>
</evidence>
<evidence type="ECO:0000256" key="9">
    <source>
        <dbReference type="SAM" id="MobiDB-lite"/>
    </source>
</evidence>
<dbReference type="InterPro" id="IPR038654">
    <property type="entry name" value="PINIT_sf"/>
</dbReference>
<dbReference type="PANTHER" id="PTHR10782:SF4">
    <property type="entry name" value="TONALLI, ISOFORM E"/>
    <property type="match status" value="1"/>
</dbReference>
<evidence type="ECO:0000256" key="1">
    <source>
        <dbReference type="ARBA" id="ARBA00004718"/>
    </source>
</evidence>
<dbReference type="EMBL" id="KV722332">
    <property type="protein sequence ID" value="OCH96086.1"/>
    <property type="molecule type" value="Genomic_DNA"/>
</dbReference>
<keyword evidence="6" id="KW-0833">Ubl conjugation pathway</keyword>
<feature type="compositionally biased region" description="Low complexity" evidence="9">
    <location>
        <begin position="589"/>
        <end position="603"/>
    </location>
</feature>
<keyword evidence="13" id="KW-1185">Reference proteome</keyword>
<keyword evidence="4" id="KW-0479">Metal-binding</keyword>
<feature type="region of interest" description="Disordered" evidence="9">
    <location>
        <begin position="113"/>
        <end position="149"/>
    </location>
</feature>
<proteinExistence type="inferred from homology"/>
<keyword evidence="7" id="KW-0862">Zinc</keyword>
<dbReference type="GO" id="GO:0061665">
    <property type="term" value="F:SUMO ligase activity"/>
    <property type="evidence" value="ECO:0007669"/>
    <property type="project" value="TreeGrafter"/>
</dbReference>
<feature type="domain" description="SP-RING-type" evidence="10">
    <location>
        <begin position="337"/>
        <end position="422"/>
    </location>
</feature>
<evidence type="ECO:0000256" key="7">
    <source>
        <dbReference type="ARBA" id="ARBA00022833"/>
    </source>
</evidence>
<dbReference type="InterPro" id="IPR004181">
    <property type="entry name" value="Znf_MIZ"/>
</dbReference>
<dbReference type="GO" id="GO:0008270">
    <property type="term" value="F:zinc ion binding"/>
    <property type="evidence" value="ECO:0007669"/>
    <property type="project" value="UniProtKB-KW"/>
</dbReference>
<evidence type="ECO:0000256" key="8">
    <source>
        <dbReference type="PROSITE-ProRule" id="PRU00452"/>
    </source>
</evidence>
<feature type="compositionally biased region" description="Polar residues" evidence="9">
    <location>
        <begin position="466"/>
        <end position="485"/>
    </location>
</feature>
<dbReference type="Gene3D" id="2.60.120.780">
    <property type="entry name" value="PINIT domain"/>
    <property type="match status" value="1"/>
</dbReference>
<dbReference type="Pfam" id="PF14324">
    <property type="entry name" value="PINIT"/>
    <property type="match status" value="1"/>
</dbReference>
<feature type="compositionally biased region" description="Pro residues" evidence="9">
    <location>
        <begin position="664"/>
        <end position="675"/>
    </location>
</feature>
<keyword evidence="5 8" id="KW-0863">Zinc-finger</keyword>
<feature type="compositionally biased region" description="Low complexity" evidence="9">
    <location>
        <begin position="512"/>
        <end position="528"/>
    </location>
</feature>
<protein>
    <submittedName>
        <fullName evidence="12">Uncharacterized protein</fullName>
    </submittedName>
</protein>
<dbReference type="UniPathway" id="UPA00886"/>
<evidence type="ECO:0000256" key="2">
    <source>
        <dbReference type="ARBA" id="ARBA00005383"/>
    </source>
</evidence>
<feature type="compositionally biased region" description="Basic and acidic residues" evidence="9">
    <location>
        <begin position="429"/>
        <end position="444"/>
    </location>
</feature>
<feature type="compositionally biased region" description="Polar residues" evidence="9">
    <location>
        <begin position="113"/>
        <end position="122"/>
    </location>
</feature>
<dbReference type="Pfam" id="PF02891">
    <property type="entry name" value="zf-MIZ"/>
    <property type="match status" value="1"/>
</dbReference>
<dbReference type="InterPro" id="IPR023321">
    <property type="entry name" value="PINIT"/>
</dbReference>
<name>A0A8E2DUU6_9APHY</name>